<dbReference type="Proteomes" id="UP001281761">
    <property type="component" value="Unassembled WGS sequence"/>
</dbReference>
<evidence type="ECO:0000313" key="2">
    <source>
        <dbReference type="Proteomes" id="UP001281761"/>
    </source>
</evidence>
<sequence>MIRRDNDAMGAFCCASVTSGYMGNDQDGNEWNCRGSALICTAAACGRFHSSRGGSHRSSCQTGCDSMTLYC</sequence>
<gene>
    <name evidence="1" type="ORF">BLNAU_20033</name>
</gene>
<evidence type="ECO:0000313" key="1">
    <source>
        <dbReference type="EMBL" id="KAK2945020.1"/>
    </source>
</evidence>
<comment type="caution">
    <text evidence="1">The sequence shown here is derived from an EMBL/GenBank/DDBJ whole genome shotgun (WGS) entry which is preliminary data.</text>
</comment>
<keyword evidence="2" id="KW-1185">Reference proteome</keyword>
<protein>
    <submittedName>
        <fullName evidence="1">Uncharacterized protein</fullName>
    </submittedName>
</protein>
<name>A0ABQ9WZU7_9EUKA</name>
<accession>A0ABQ9WZU7</accession>
<reference evidence="1 2" key="1">
    <citation type="journal article" date="2022" name="bioRxiv">
        <title>Genomics of Preaxostyla Flagellates Illuminates Evolutionary Transitions and the Path Towards Mitochondrial Loss.</title>
        <authorList>
            <person name="Novak L.V.F."/>
            <person name="Treitli S.C."/>
            <person name="Pyrih J."/>
            <person name="Halakuc P."/>
            <person name="Pipaliya S.V."/>
            <person name="Vacek V."/>
            <person name="Brzon O."/>
            <person name="Soukal P."/>
            <person name="Eme L."/>
            <person name="Dacks J.B."/>
            <person name="Karnkowska A."/>
            <person name="Elias M."/>
            <person name="Hampl V."/>
        </authorList>
    </citation>
    <scope>NUCLEOTIDE SEQUENCE [LARGE SCALE GENOMIC DNA]</scope>
    <source>
        <strain evidence="1">NAU3</strain>
        <tissue evidence="1">Gut</tissue>
    </source>
</reference>
<proteinExistence type="predicted"/>
<organism evidence="1 2">
    <name type="scientific">Blattamonas nauphoetae</name>
    <dbReference type="NCBI Taxonomy" id="2049346"/>
    <lineage>
        <taxon>Eukaryota</taxon>
        <taxon>Metamonada</taxon>
        <taxon>Preaxostyla</taxon>
        <taxon>Oxymonadida</taxon>
        <taxon>Blattamonas</taxon>
    </lineage>
</organism>
<dbReference type="EMBL" id="JARBJD010000275">
    <property type="protein sequence ID" value="KAK2945020.1"/>
    <property type="molecule type" value="Genomic_DNA"/>
</dbReference>